<feature type="region of interest" description="Disordered" evidence="1">
    <location>
        <begin position="122"/>
        <end position="215"/>
    </location>
</feature>
<dbReference type="PANTHER" id="PTHR24362:SF309">
    <property type="entry name" value="PROTEIN KINASE DOMAIN-CONTAINING PROTEIN"/>
    <property type="match status" value="1"/>
</dbReference>
<dbReference type="PANTHER" id="PTHR24362">
    <property type="entry name" value="SERINE/THREONINE-PROTEIN KINASE NEK"/>
    <property type="match status" value="1"/>
</dbReference>
<evidence type="ECO:0000256" key="1">
    <source>
        <dbReference type="SAM" id="MobiDB-lite"/>
    </source>
</evidence>
<feature type="compositionally biased region" description="Low complexity" evidence="1">
    <location>
        <begin position="196"/>
        <end position="210"/>
    </location>
</feature>
<dbReference type="PROSITE" id="PS50011">
    <property type="entry name" value="PROTEIN_KINASE_DOM"/>
    <property type="match status" value="1"/>
</dbReference>
<dbReference type="InterPro" id="IPR000719">
    <property type="entry name" value="Prot_kinase_dom"/>
</dbReference>
<dbReference type="Pfam" id="PF00069">
    <property type="entry name" value="Pkinase"/>
    <property type="match status" value="1"/>
</dbReference>
<dbReference type="GO" id="GO:0005524">
    <property type="term" value="F:ATP binding"/>
    <property type="evidence" value="ECO:0007669"/>
    <property type="project" value="InterPro"/>
</dbReference>
<dbReference type="Gene3D" id="1.10.510.10">
    <property type="entry name" value="Transferase(Phosphotransferase) domain 1"/>
    <property type="match status" value="1"/>
</dbReference>
<protein>
    <recommendedName>
        <fullName evidence="2">Protein kinase domain-containing protein</fullName>
    </recommendedName>
</protein>
<gene>
    <name evidence="3" type="ORF">CYCCA115_LOCUS21958</name>
</gene>
<dbReference type="SUPFAM" id="SSF56112">
    <property type="entry name" value="Protein kinase-like (PK-like)"/>
    <property type="match status" value="1"/>
</dbReference>
<keyword evidence="4" id="KW-1185">Reference proteome</keyword>
<evidence type="ECO:0000259" key="2">
    <source>
        <dbReference type="PROSITE" id="PS50011"/>
    </source>
</evidence>
<organism evidence="3 4">
    <name type="scientific">Cylindrotheca closterium</name>
    <dbReference type="NCBI Taxonomy" id="2856"/>
    <lineage>
        <taxon>Eukaryota</taxon>
        <taxon>Sar</taxon>
        <taxon>Stramenopiles</taxon>
        <taxon>Ochrophyta</taxon>
        <taxon>Bacillariophyta</taxon>
        <taxon>Bacillariophyceae</taxon>
        <taxon>Bacillariophycidae</taxon>
        <taxon>Bacillariales</taxon>
        <taxon>Bacillariaceae</taxon>
        <taxon>Cylindrotheca</taxon>
    </lineage>
</organism>
<dbReference type="Proteomes" id="UP001295423">
    <property type="component" value="Unassembled WGS sequence"/>
</dbReference>
<evidence type="ECO:0000313" key="4">
    <source>
        <dbReference type="Proteomes" id="UP001295423"/>
    </source>
</evidence>
<evidence type="ECO:0000313" key="3">
    <source>
        <dbReference type="EMBL" id="CAJ1966374.1"/>
    </source>
</evidence>
<dbReference type="AlphaFoldDB" id="A0AAD2G8N4"/>
<accession>A0AAD2G8N4</accession>
<feature type="domain" description="Protein kinase" evidence="2">
    <location>
        <begin position="229"/>
        <end position="516"/>
    </location>
</feature>
<sequence>MSETSVLCRCSFLLIAVIIAIFGPSATFAFVTPSRNGNSLIGTSTYTSTVPRPFPTSSAASTTSLFAVPILENWKVGKNGAVVGIVRNHPTIPNGDRITTSPLKTDTSTLSDNMMVVTKSGSKYKLGKGSGPAVKKVTKSAPVAPPAKQEKAARPSLFAPKPSPKPKASAPAPKPAPAKPENPSFSFFAPKPAPAPKDVAAKPQPKAAAPTSNEKDVRALLNKAKAEYNLNGKTVGNGKYVLVGKQIRSSSTRSQIYFAYEADGDGLPKGPRLTVKISPTLDRLERENKNYNSITRGLFSGQFVQKLAFLPDAQGDKSIGQGSSALILQSGERNLRTLLDSRSKQGLVGTAMRQAAVAIAQCIQAIHASGLVWTDLKAENFVVLSDSLDKLENGGVKGIDLESAVPANGPPVDYSPEACPPEFAKEELAGRGAQFVLKYNYDIWSFGVLLFELATGSSLFGKRKDGAITQLLRDESWEPDLAAVPDNNLRDLIQQCLQRDPSRRPSITQILLHPYFLTTGFGPISF</sequence>
<dbReference type="EMBL" id="CAKOGP040002280">
    <property type="protein sequence ID" value="CAJ1966374.1"/>
    <property type="molecule type" value="Genomic_DNA"/>
</dbReference>
<dbReference type="GO" id="GO:0004672">
    <property type="term" value="F:protein kinase activity"/>
    <property type="evidence" value="ECO:0007669"/>
    <property type="project" value="InterPro"/>
</dbReference>
<proteinExistence type="predicted"/>
<comment type="caution">
    <text evidence="3">The sequence shown here is derived from an EMBL/GenBank/DDBJ whole genome shotgun (WGS) entry which is preliminary data.</text>
</comment>
<reference evidence="3" key="1">
    <citation type="submission" date="2023-08" db="EMBL/GenBank/DDBJ databases">
        <authorList>
            <person name="Audoor S."/>
            <person name="Bilcke G."/>
        </authorList>
    </citation>
    <scope>NUCLEOTIDE SEQUENCE</scope>
</reference>
<dbReference type="InterPro" id="IPR011009">
    <property type="entry name" value="Kinase-like_dom_sf"/>
</dbReference>
<dbReference type="SMART" id="SM00220">
    <property type="entry name" value="S_TKc"/>
    <property type="match status" value="1"/>
</dbReference>
<name>A0AAD2G8N4_9STRA</name>